<name>A0A6N1NRZ1_9VIRU</name>
<organism evidence="1">
    <name type="scientific">Tupanvirus deep ocean</name>
    <dbReference type="NCBI Taxonomy" id="2126984"/>
    <lineage>
        <taxon>Viruses</taxon>
        <taxon>Varidnaviria</taxon>
        <taxon>Bamfordvirae</taxon>
        <taxon>Nucleocytoviricota</taxon>
        <taxon>Megaviricetes</taxon>
        <taxon>Imitervirales</taxon>
        <taxon>Mimiviridae</taxon>
        <taxon>Megamimivirinae</taxon>
        <taxon>Tupanvirus</taxon>
        <taxon>Tupanvirus altamarinense</taxon>
    </lineage>
</organism>
<evidence type="ECO:0000313" key="1">
    <source>
        <dbReference type="EMBL" id="QKU34576.1"/>
    </source>
</evidence>
<dbReference type="KEGG" id="vg:80517904"/>
<reference evidence="1" key="1">
    <citation type="submission" date="2017-06" db="EMBL/GenBank/DDBJ databases">
        <authorList>
            <person name="Assis F.L."/>
            <person name="Abrahao J.S."/>
            <person name="Silva L."/>
            <person name="Khalil J.B."/>
            <person name="Rodrigues R."/>
            <person name="Silva L.S."/>
            <person name="Boratto P."/>
            <person name="Andrade M."/>
            <person name="Kroon E.G."/>
            <person name="Ribeiro B."/>
            <person name="Bergier I."/>
            <person name="Seligmann H."/>
            <person name="Ghigo E."/>
            <person name="Colson P."/>
            <person name="Levasseur A."/>
            <person name="Raoult D."/>
            <person name="Scola B.L."/>
        </authorList>
    </citation>
    <scope>NUCLEOTIDE SEQUENCE</scope>
    <source>
        <strain evidence="1">Deep ocean</strain>
    </source>
</reference>
<proteinExistence type="predicted"/>
<protein>
    <submittedName>
        <fullName evidence="1">Uncharacterized protein</fullName>
    </submittedName>
</protein>
<dbReference type="RefSeq" id="YP_010781213.1">
    <property type="nucleotide sequence ID" value="NC_075038.1"/>
</dbReference>
<sequence>MSNYCIHEEDIEIPQRCPDPAQRWMPSSQHPYPMNFVQAPSPSHQILVYYNGKPQLQGLSTVKGPVMYPSREVNCNPKNGWERKHTVCPFKNTAIVYPTTHSVPGPYLQSYIALPNKMYMY</sequence>
<dbReference type="EMBL" id="MF405918">
    <property type="protein sequence ID" value="QKU34576.1"/>
    <property type="molecule type" value="Genomic_DNA"/>
</dbReference>
<accession>A0A6N1NRZ1</accession>
<reference evidence="1" key="2">
    <citation type="journal article" date="2018" name="Nat. Commun.">
        <title>Tailed giant Tupanvirus possesses the most complete translational apparatus of the known virosphere.</title>
        <authorList>
            <person name="Abrahao J."/>
            <person name="Silva L."/>
            <person name="Silva L.S."/>
            <person name="Khalil J.Y.B."/>
            <person name="Rodrigues R."/>
            <person name="Arantes T."/>
            <person name="Assis F."/>
            <person name="Boratto P."/>
            <person name="Andrade M."/>
            <person name="Kroon E.G."/>
            <person name="Ribeiro B."/>
            <person name="Bergier I."/>
            <person name="Seligmann H."/>
            <person name="Ghigo E."/>
            <person name="Colson P."/>
            <person name="Levasseur A."/>
            <person name="Kroemer G."/>
            <person name="Raoult D."/>
            <person name="La Scola B."/>
        </authorList>
    </citation>
    <scope>NUCLEOTIDE SEQUENCE [LARGE SCALE GENOMIC DNA]</scope>
    <source>
        <strain evidence="1">Deep ocean</strain>
    </source>
</reference>
<dbReference type="GeneID" id="80517904"/>